<reference evidence="1" key="1">
    <citation type="submission" date="2021-01" db="EMBL/GenBank/DDBJ databases">
        <title>Whole genome shotgun sequence of Actinoplanes rishiriensis NBRC 108556.</title>
        <authorList>
            <person name="Komaki H."/>
            <person name="Tamura T."/>
        </authorList>
    </citation>
    <scope>NUCLEOTIDE SEQUENCE</scope>
    <source>
        <strain evidence="1">NBRC 108556</strain>
    </source>
</reference>
<proteinExistence type="predicted"/>
<dbReference type="RefSeq" id="WP_203780206.1">
    <property type="nucleotide sequence ID" value="NZ_BOMV01000007.1"/>
</dbReference>
<dbReference type="SUPFAM" id="SSF53474">
    <property type="entry name" value="alpha/beta-Hydrolases"/>
    <property type="match status" value="1"/>
</dbReference>
<sequence length="58" mass="6298">MHGAADRVVPAGHGAWLARHRPEAEWREVAGAGHLSVLPAAAVSTLEWLGDREFRKNS</sequence>
<name>A0A919MNE3_9ACTN</name>
<protein>
    <recommendedName>
        <fullName evidence="3">Alpha/beta hydrolase</fullName>
    </recommendedName>
</protein>
<gene>
    <name evidence="1" type="ORF">Ari01nite_14010</name>
</gene>
<keyword evidence="2" id="KW-1185">Reference proteome</keyword>
<evidence type="ECO:0008006" key="3">
    <source>
        <dbReference type="Google" id="ProtNLM"/>
    </source>
</evidence>
<dbReference type="InterPro" id="IPR029058">
    <property type="entry name" value="AB_hydrolase_fold"/>
</dbReference>
<accession>A0A919MNE3</accession>
<evidence type="ECO:0000313" key="1">
    <source>
        <dbReference type="EMBL" id="GIE93936.1"/>
    </source>
</evidence>
<evidence type="ECO:0000313" key="2">
    <source>
        <dbReference type="Proteomes" id="UP000636960"/>
    </source>
</evidence>
<comment type="caution">
    <text evidence="1">The sequence shown here is derived from an EMBL/GenBank/DDBJ whole genome shotgun (WGS) entry which is preliminary data.</text>
</comment>
<organism evidence="1 2">
    <name type="scientific">Paractinoplanes rishiriensis</name>
    <dbReference type="NCBI Taxonomy" id="1050105"/>
    <lineage>
        <taxon>Bacteria</taxon>
        <taxon>Bacillati</taxon>
        <taxon>Actinomycetota</taxon>
        <taxon>Actinomycetes</taxon>
        <taxon>Micromonosporales</taxon>
        <taxon>Micromonosporaceae</taxon>
        <taxon>Paractinoplanes</taxon>
    </lineage>
</organism>
<dbReference type="Gene3D" id="3.40.50.1820">
    <property type="entry name" value="alpha/beta hydrolase"/>
    <property type="match status" value="1"/>
</dbReference>
<dbReference type="AlphaFoldDB" id="A0A919MNE3"/>
<dbReference type="Proteomes" id="UP000636960">
    <property type="component" value="Unassembled WGS sequence"/>
</dbReference>
<dbReference type="EMBL" id="BOMV01000007">
    <property type="protein sequence ID" value="GIE93936.1"/>
    <property type="molecule type" value="Genomic_DNA"/>
</dbReference>